<protein>
    <submittedName>
        <fullName evidence="1">MBL fold metallo-hydrolase</fullName>
    </submittedName>
</protein>
<evidence type="ECO:0000313" key="1">
    <source>
        <dbReference type="EMBL" id="UOE18570.1"/>
    </source>
</evidence>
<dbReference type="SMART" id="SM00849">
    <property type="entry name" value="Lactamase_B"/>
    <property type="match status" value="1"/>
</dbReference>
<dbReference type="InterPro" id="IPR045761">
    <property type="entry name" value="ODP_dom"/>
</dbReference>
<dbReference type="Proteomes" id="UP000265719">
    <property type="component" value="Chromosome"/>
</dbReference>
<dbReference type="OrthoDB" id="3865988at2"/>
<accession>A0A399G0I9</accession>
<dbReference type="RefSeq" id="WP_068688065.1">
    <property type="nucleotide sequence ID" value="NZ_CP063196.1"/>
</dbReference>
<evidence type="ECO:0000313" key="2">
    <source>
        <dbReference type="Proteomes" id="UP000265719"/>
    </source>
</evidence>
<organism evidence="1 2">
    <name type="scientific">Thermobifida halotolerans</name>
    <dbReference type="NCBI Taxonomy" id="483545"/>
    <lineage>
        <taxon>Bacteria</taxon>
        <taxon>Bacillati</taxon>
        <taxon>Actinomycetota</taxon>
        <taxon>Actinomycetes</taxon>
        <taxon>Streptosporangiales</taxon>
        <taxon>Nocardiopsidaceae</taxon>
        <taxon>Thermobifida</taxon>
    </lineage>
</organism>
<dbReference type="PANTHER" id="PTHR43717:SF1">
    <property type="entry name" value="ANAEROBIC NITRIC OXIDE REDUCTASE FLAVORUBREDOXIN"/>
    <property type="match status" value="1"/>
</dbReference>
<dbReference type="Gene3D" id="3.60.15.10">
    <property type="entry name" value="Ribonuclease Z/Hydroxyacylglutathione hydrolase-like"/>
    <property type="match status" value="1"/>
</dbReference>
<reference evidence="1" key="1">
    <citation type="submission" date="2020-10" db="EMBL/GenBank/DDBJ databases">
        <title>De novo genome project of the cellulose decomposer Thermobifida halotolerans type strain.</title>
        <authorList>
            <person name="Nagy I."/>
            <person name="Horvath B."/>
            <person name="Kukolya J."/>
            <person name="Nagy I."/>
            <person name="Orsini M."/>
        </authorList>
    </citation>
    <scope>NUCLEOTIDE SEQUENCE</scope>
    <source>
        <strain evidence="1">DSM 44931</strain>
    </source>
</reference>
<dbReference type="EMBL" id="CP063196">
    <property type="protein sequence ID" value="UOE18570.1"/>
    <property type="molecule type" value="Genomic_DNA"/>
</dbReference>
<sequence>MREPYLAGPDIHALPSELPIPDLGLQPVNAFLLRGGEPVLIDAGMPVDREDFEATLWPLIDPEDLRWVIVTHDDRDHTGSLMRILEAAPRATLVTNAISLTRLSEEFRIPPDRVVTVNPGGRLRAGDREFSFLRPPTFDSPGTLAVFEHTDATLFSSDSFGTVVPGIGNRLEDLPEKEFFEGFAVLNRAIAPWTRLVDPDRFLRVLAEVRDLRAARLLSAHGPAVEGRVDALVDAMAEIPSLPQWLPGADLDLEAALDAHETNR</sequence>
<dbReference type="AlphaFoldDB" id="A0A399G0I9"/>
<gene>
    <name evidence="1" type="ORF">NI17_017350</name>
</gene>
<name>A0A399G0I9_9ACTN</name>
<dbReference type="InterPro" id="IPR036866">
    <property type="entry name" value="RibonucZ/Hydroxyglut_hydro"/>
</dbReference>
<dbReference type="SUPFAM" id="SSF56281">
    <property type="entry name" value="Metallo-hydrolase/oxidoreductase"/>
    <property type="match status" value="1"/>
</dbReference>
<dbReference type="InterPro" id="IPR001279">
    <property type="entry name" value="Metallo-B-lactamas"/>
</dbReference>
<dbReference type="KEGG" id="thao:NI17_017350"/>
<dbReference type="Pfam" id="PF19583">
    <property type="entry name" value="ODP"/>
    <property type="match status" value="1"/>
</dbReference>
<dbReference type="PANTHER" id="PTHR43717">
    <property type="entry name" value="ANAEROBIC NITRIC OXIDE REDUCTASE FLAVORUBREDOXIN"/>
    <property type="match status" value="1"/>
</dbReference>
<proteinExistence type="predicted"/>
<keyword evidence="2" id="KW-1185">Reference proteome</keyword>